<evidence type="ECO:0008006" key="3">
    <source>
        <dbReference type="Google" id="ProtNLM"/>
    </source>
</evidence>
<dbReference type="InterPro" id="IPR011042">
    <property type="entry name" value="6-blade_b-propeller_TolB-like"/>
</dbReference>
<organism evidence="1 2">
    <name type="scientific">Pinctada imbricata</name>
    <name type="common">Atlantic pearl-oyster</name>
    <name type="synonym">Pinctada martensii</name>
    <dbReference type="NCBI Taxonomy" id="66713"/>
    <lineage>
        <taxon>Eukaryota</taxon>
        <taxon>Metazoa</taxon>
        <taxon>Spiralia</taxon>
        <taxon>Lophotrochozoa</taxon>
        <taxon>Mollusca</taxon>
        <taxon>Bivalvia</taxon>
        <taxon>Autobranchia</taxon>
        <taxon>Pteriomorphia</taxon>
        <taxon>Pterioida</taxon>
        <taxon>Pterioidea</taxon>
        <taxon>Pteriidae</taxon>
        <taxon>Pinctada</taxon>
    </lineage>
</organism>
<dbReference type="SUPFAM" id="SSF101898">
    <property type="entry name" value="NHL repeat"/>
    <property type="match status" value="1"/>
</dbReference>
<sequence>MLVTLCSCKTSQITSESYGEVYNINNNGGIIKKYINTEGDKDKRFINPCRIVQNINLDLCVVDRVDKEFRSRLVVVSITSKRRFTYTGQPSLKKIFSCKDVTCDNHGRILLTDLHNDAVHLLREDGHFLQYVLTKQSPLCGPRALGLHGDTLWVGCDDGVVRVYKYKDVES</sequence>
<reference evidence="1" key="1">
    <citation type="submission" date="2019-08" db="EMBL/GenBank/DDBJ databases">
        <title>The improved chromosome-level genome for the pearl oyster Pinctada fucata martensii using PacBio sequencing and Hi-C.</title>
        <authorList>
            <person name="Zheng Z."/>
        </authorList>
    </citation>
    <scope>NUCLEOTIDE SEQUENCE</scope>
    <source>
        <strain evidence="1">ZZ-2019</strain>
        <tissue evidence="1">Adductor muscle</tissue>
    </source>
</reference>
<dbReference type="Proteomes" id="UP001186944">
    <property type="component" value="Unassembled WGS sequence"/>
</dbReference>
<proteinExistence type="predicted"/>
<keyword evidence="2" id="KW-1185">Reference proteome</keyword>
<dbReference type="EMBL" id="VSWD01000003">
    <property type="protein sequence ID" value="KAK3106691.1"/>
    <property type="molecule type" value="Genomic_DNA"/>
</dbReference>
<gene>
    <name evidence="1" type="ORF">FSP39_025305</name>
</gene>
<protein>
    <recommendedName>
        <fullName evidence="3">Tripartite motif-containing protein 2</fullName>
    </recommendedName>
</protein>
<name>A0AA88YT78_PINIB</name>
<evidence type="ECO:0000313" key="2">
    <source>
        <dbReference type="Proteomes" id="UP001186944"/>
    </source>
</evidence>
<accession>A0AA88YT78</accession>
<dbReference type="AlphaFoldDB" id="A0AA88YT78"/>
<evidence type="ECO:0000313" key="1">
    <source>
        <dbReference type="EMBL" id="KAK3106691.1"/>
    </source>
</evidence>
<comment type="caution">
    <text evidence="1">The sequence shown here is derived from an EMBL/GenBank/DDBJ whole genome shotgun (WGS) entry which is preliminary data.</text>
</comment>
<dbReference type="Gene3D" id="2.120.10.30">
    <property type="entry name" value="TolB, C-terminal domain"/>
    <property type="match status" value="1"/>
</dbReference>